<gene>
    <name evidence="1" type="ORF">SAMN04489765_3819</name>
</gene>
<dbReference type="STRING" id="47312.SAMN04489765_3819"/>
<evidence type="ECO:0000313" key="2">
    <source>
        <dbReference type="Proteomes" id="UP000183053"/>
    </source>
</evidence>
<reference evidence="2" key="1">
    <citation type="submission" date="2016-10" db="EMBL/GenBank/DDBJ databases">
        <authorList>
            <person name="Varghese N."/>
            <person name="Submissions S."/>
        </authorList>
    </citation>
    <scope>NUCLEOTIDE SEQUENCE [LARGE SCALE GENOMIC DNA]</scope>
    <source>
        <strain evidence="2">DSM 44142</strain>
    </source>
</reference>
<keyword evidence="2" id="KW-1185">Reference proteome</keyword>
<name>A0A1H1H5W4_9ACTN</name>
<proteinExistence type="predicted"/>
<evidence type="ECO:0000313" key="1">
    <source>
        <dbReference type="EMBL" id="SDR20486.1"/>
    </source>
</evidence>
<organism evidence="1 2">
    <name type="scientific">Tsukamurella pulmonis</name>
    <dbReference type="NCBI Taxonomy" id="47312"/>
    <lineage>
        <taxon>Bacteria</taxon>
        <taxon>Bacillati</taxon>
        <taxon>Actinomycetota</taxon>
        <taxon>Actinomycetes</taxon>
        <taxon>Mycobacteriales</taxon>
        <taxon>Tsukamurellaceae</taxon>
        <taxon>Tsukamurella</taxon>
    </lineage>
</organism>
<dbReference type="AlphaFoldDB" id="A0A1H1H5W4"/>
<dbReference type="Proteomes" id="UP000183053">
    <property type="component" value="Unassembled WGS sequence"/>
</dbReference>
<sequence length="55" mass="6231">MMKLGEAVNAAHHLAAVAPEEARAVGLDDMVDRWERELAVFYWRTVGPRGEKSHR</sequence>
<protein>
    <submittedName>
        <fullName evidence="1">Uncharacterized protein</fullName>
    </submittedName>
</protein>
<accession>A0A1H1H5W4</accession>
<dbReference type="EMBL" id="FNLF01000002">
    <property type="protein sequence ID" value="SDR20486.1"/>
    <property type="molecule type" value="Genomic_DNA"/>
</dbReference>